<dbReference type="InterPro" id="IPR036397">
    <property type="entry name" value="RNaseH_sf"/>
</dbReference>
<evidence type="ECO:0000313" key="2">
    <source>
        <dbReference type="EMBL" id="CAL8069192.1"/>
    </source>
</evidence>
<sequence>MEVYRSNYVEVLPKLLQKMEGAAFISFDAEYTGLKFNDGELTSLFDNIVHRYEKLRKVVLSNSAPQFGLSIFHRIEDSNNCTEQIYSVDAYSFHLTEACFADFNMTGVKASVDTECCQFLKEIKFDYGVWLRNSVPYLNKMRSKELEEYLDKNPDFMEKCLLEDRPLDSKFFPERVKLITEDYKKEIVRRLRGFSTIVDVISERKIPVVGHNMILDLMYFFHQFCSDLPEQYVDFKTEVVKFLPVIFDTKYMTVRCRRMLKHPSLKHSQKDLEQLECSGLYVIYNASSSVVDKFSPRFLLSPNCQYFQDDLDRGKTVNLDEVENANLCHEPSFDACVTGIVFLNLAHIACRLDKDFLRKDCAPTMENVMFGVRHLQDQIFIARASMKTMCLKGEDPRPIGSWLKICVGDGQNIDVKNIFKTAQSETKQKLNGVDYLQITEKEIWLAVARIERAKEMAAILPKFGYEVTNMLIPWDKKRYSIVDQLKTDDVYDTYRNKFLS</sequence>
<dbReference type="Pfam" id="PF04857">
    <property type="entry name" value="CAF1"/>
    <property type="match status" value="1"/>
</dbReference>
<proteinExistence type="inferred from homology"/>
<gene>
    <name evidence="2" type="ORF">ODALV1_LOCUS642</name>
</gene>
<evidence type="ECO:0000313" key="3">
    <source>
        <dbReference type="Proteomes" id="UP001642540"/>
    </source>
</evidence>
<name>A0ABP1PJW4_9HEXA</name>
<comment type="caution">
    <text evidence="2">The sequence shown here is derived from an EMBL/GenBank/DDBJ whole genome shotgun (WGS) entry which is preliminary data.</text>
</comment>
<evidence type="ECO:0000256" key="1">
    <source>
        <dbReference type="ARBA" id="ARBA00008372"/>
    </source>
</evidence>
<accession>A0ABP1PJW4</accession>
<dbReference type="SUPFAM" id="SSF53098">
    <property type="entry name" value="Ribonuclease H-like"/>
    <property type="match status" value="1"/>
</dbReference>
<dbReference type="EMBL" id="CAXLJM020000004">
    <property type="protein sequence ID" value="CAL8069192.1"/>
    <property type="molecule type" value="Genomic_DNA"/>
</dbReference>
<dbReference type="Proteomes" id="UP001642540">
    <property type="component" value="Unassembled WGS sequence"/>
</dbReference>
<comment type="similarity">
    <text evidence="1">Belongs to the CAF1 family.</text>
</comment>
<reference evidence="2 3" key="1">
    <citation type="submission" date="2024-08" db="EMBL/GenBank/DDBJ databases">
        <authorList>
            <person name="Cucini C."/>
            <person name="Frati F."/>
        </authorList>
    </citation>
    <scope>NUCLEOTIDE SEQUENCE [LARGE SCALE GENOMIC DNA]</scope>
</reference>
<protein>
    <submittedName>
        <fullName evidence="2">Uncharacterized protein</fullName>
    </submittedName>
</protein>
<dbReference type="InterPro" id="IPR051181">
    <property type="entry name" value="CAF1_poly(A)_ribonucleases"/>
</dbReference>
<dbReference type="Gene3D" id="3.30.420.10">
    <property type="entry name" value="Ribonuclease H-like superfamily/Ribonuclease H"/>
    <property type="match status" value="1"/>
</dbReference>
<organism evidence="2 3">
    <name type="scientific">Orchesella dallaii</name>
    <dbReference type="NCBI Taxonomy" id="48710"/>
    <lineage>
        <taxon>Eukaryota</taxon>
        <taxon>Metazoa</taxon>
        <taxon>Ecdysozoa</taxon>
        <taxon>Arthropoda</taxon>
        <taxon>Hexapoda</taxon>
        <taxon>Collembola</taxon>
        <taxon>Entomobryomorpha</taxon>
        <taxon>Entomobryoidea</taxon>
        <taxon>Orchesellidae</taxon>
        <taxon>Orchesellinae</taxon>
        <taxon>Orchesella</taxon>
    </lineage>
</organism>
<dbReference type="PANTHER" id="PTHR15092:SF22">
    <property type="entry name" value="POLY(A)-SPECIFIC RIBONUCLEASE PNLDC1"/>
    <property type="match status" value="1"/>
</dbReference>
<dbReference type="InterPro" id="IPR012337">
    <property type="entry name" value="RNaseH-like_sf"/>
</dbReference>
<dbReference type="InterPro" id="IPR006941">
    <property type="entry name" value="RNase_CAF1"/>
</dbReference>
<dbReference type="PANTHER" id="PTHR15092">
    <property type="entry name" value="POLY A -SPECIFIC RIBONUCLEASE/TARGET OF EGR1, MEMBER 1"/>
    <property type="match status" value="1"/>
</dbReference>
<keyword evidence="3" id="KW-1185">Reference proteome</keyword>